<dbReference type="InterPro" id="IPR003776">
    <property type="entry name" value="YcaO-like_dom"/>
</dbReference>
<protein>
    <recommendedName>
        <fullName evidence="1">YcaO domain-containing protein</fullName>
    </recommendedName>
</protein>
<dbReference type="Proteomes" id="UP000324701">
    <property type="component" value="Unassembled WGS sequence"/>
</dbReference>
<dbReference type="Gene3D" id="3.30.1330.230">
    <property type="match status" value="1"/>
</dbReference>
<proteinExistence type="predicted"/>
<gene>
    <name evidence="2" type="ORF">F0Q45_11185</name>
</gene>
<accession>A0A5B1BS50</accession>
<dbReference type="EMBL" id="VTZN01000055">
    <property type="protein sequence ID" value="KAA1250163.1"/>
    <property type="molecule type" value="Genomic_DNA"/>
</dbReference>
<feature type="domain" description="YcaO" evidence="1">
    <location>
        <begin position="64"/>
        <end position="424"/>
    </location>
</feature>
<name>A0A5B1BS50_MYCSI</name>
<evidence type="ECO:0000313" key="3">
    <source>
        <dbReference type="Proteomes" id="UP000324701"/>
    </source>
</evidence>
<evidence type="ECO:0000313" key="2">
    <source>
        <dbReference type="EMBL" id="KAA1250163.1"/>
    </source>
</evidence>
<dbReference type="AlphaFoldDB" id="A0A5B1BS50"/>
<evidence type="ECO:0000259" key="1">
    <source>
        <dbReference type="PROSITE" id="PS51664"/>
    </source>
</evidence>
<comment type="caution">
    <text evidence="2">The sequence shown here is derived from an EMBL/GenBank/DDBJ whole genome shotgun (WGS) entry which is preliminary data.</text>
</comment>
<reference evidence="2 3" key="1">
    <citation type="submission" date="2019-09" db="EMBL/GenBank/DDBJ databases">
        <title>Report of infection by Mycobacterium simiae a patient suffering from pulmonary tuberculosis.</title>
        <authorList>
            <person name="Mohanty P.S."/>
            <person name="Bansal A.K."/>
            <person name="Singh H."/>
            <person name="Sharma S."/>
            <person name="Patil S.A."/>
            <person name="Upadhaya P."/>
            <person name="Singh P.K."/>
            <person name="Kumar D."/>
            <person name="Kumar S."/>
            <person name="Singh R.K."/>
            <person name="Chaudhary B."/>
        </authorList>
    </citation>
    <scope>NUCLEOTIDE SEQUENCE [LARGE SCALE GENOMIC DNA]</scope>
    <source>
        <strain evidence="2 3">JAL-560-SIM</strain>
    </source>
</reference>
<dbReference type="PROSITE" id="PS51664">
    <property type="entry name" value="YCAO"/>
    <property type="match status" value="1"/>
</dbReference>
<dbReference type="OrthoDB" id="109999at2"/>
<organism evidence="2 3">
    <name type="scientific">Mycobacterium simiae</name>
    <name type="common">Mycobacterium habana</name>
    <dbReference type="NCBI Taxonomy" id="1784"/>
    <lineage>
        <taxon>Bacteria</taxon>
        <taxon>Bacillati</taxon>
        <taxon>Actinomycetota</taxon>
        <taxon>Actinomycetes</taxon>
        <taxon>Mycobacteriales</taxon>
        <taxon>Mycobacteriaceae</taxon>
        <taxon>Mycobacterium</taxon>
        <taxon>Mycobacterium simiae complex</taxon>
    </lineage>
</organism>
<keyword evidence="3" id="KW-1185">Reference proteome</keyword>
<dbReference type="Pfam" id="PF02624">
    <property type="entry name" value="YcaO"/>
    <property type="match status" value="1"/>
</dbReference>
<sequence length="424" mass="45962">MPLHSSQASSWSTIERSIPVERSIVACMNVLGRLGTVSYRTVSPKYSRQIHATLVTDQSGRTGGYGKGVYPQNLASALFELLELAACRRIVALRDARTEIDSHELYQAGTLPIDAVGDYLRRSAATVPAVRFRAISAPATPDVWLPAAMYDPPIGDVDDDAQQQLALGYWSTNGYAAGMNGTEALLHAVNEVIERDAFSNFLLESAFGRPVGSSMLLGDGWLSDLKSEIERSSSSTIDVRIIPALAGTVAIAIGSRFDCYQRRLLGMGSSSNAAYAIERALLEYEEVCATDYLRAAGQLHPDDDNFGARALVENYPFLNECCRCTTLSPPVDQTEFHVMTATQPTPVAEQLATKIQILQQAGYPVLARTLFAAAADGSRDGSPTVVQAVVLGAEQFHVVHVGRVGEPIARLRTLEVIEACRRQR</sequence>